<dbReference type="GO" id="GO:0009279">
    <property type="term" value="C:cell outer membrane"/>
    <property type="evidence" value="ECO:0007669"/>
    <property type="project" value="UniProtKB-SubCell"/>
</dbReference>
<evidence type="ECO:0000313" key="11">
    <source>
        <dbReference type="EMBL" id="ANO49850.1"/>
    </source>
</evidence>
<keyword evidence="5 9" id="KW-0732">Signal</keyword>
<evidence type="ECO:0000256" key="8">
    <source>
        <dbReference type="ARBA" id="ARBA00023237"/>
    </source>
</evidence>
<dbReference type="GO" id="GO:0015344">
    <property type="term" value="F:siderophore uptake transmembrane transporter activity"/>
    <property type="evidence" value="ECO:0007669"/>
    <property type="project" value="TreeGrafter"/>
</dbReference>
<dbReference type="RefSeq" id="WP_068611670.1">
    <property type="nucleotide sequence ID" value="NZ_CP016268.1"/>
</dbReference>
<dbReference type="SUPFAM" id="SSF56935">
    <property type="entry name" value="Porins"/>
    <property type="match status" value="1"/>
</dbReference>
<dbReference type="Gene3D" id="2.40.170.20">
    <property type="entry name" value="TonB-dependent receptor, beta-barrel domain"/>
    <property type="match status" value="2"/>
</dbReference>
<dbReference type="EMBL" id="CP016268">
    <property type="protein sequence ID" value="ANO49850.1"/>
    <property type="molecule type" value="Genomic_DNA"/>
</dbReference>
<evidence type="ECO:0000256" key="1">
    <source>
        <dbReference type="ARBA" id="ARBA00004571"/>
    </source>
</evidence>
<feature type="signal peptide" evidence="9">
    <location>
        <begin position="1"/>
        <end position="24"/>
    </location>
</feature>
<dbReference type="GO" id="GO:0044718">
    <property type="term" value="P:siderophore transmembrane transport"/>
    <property type="evidence" value="ECO:0007669"/>
    <property type="project" value="TreeGrafter"/>
</dbReference>
<protein>
    <submittedName>
        <fullName evidence="11">TonB-dependent receptor</fullName>
    </submittedName>
</protein>
<dbReference type="SUPFAM" id="SSF49452">
    <property type="entry name" value="Starch-binding domain-like"/>
    <property type="match status" value="1"/>
</dbReference>
<evidence type="ECO:0000313" key="12">
    <source>
        <dbReference type="Proteomes" id="UP000092695"/>
    </source>
</evidence>
<keyword evidence="6" id="KW-0798">TonB box</keyword>
<evidence type="ECO:0000256" key="5">
    <source>
        <dbReference type="ARBA" id="ARBA00022729"/>
    </source>
</evidence>
<comment type="subcellular location">
    <subcellularLocation>
        <location evidence="1">Cell outer membrane</location>
        <topology evidence="1">Multi-pass membrane protein</topology>
    </subcellularLocation>
</comment>
<dbReference type="OrthoDB" id="9768147at2"/>
<dbReference type="PROSITE" id="PS01156">
    <property type="entry name" value="TONB_DEPENDENT_REC_2"/>
    <property type="match status" value="1"/>
</dbReference>
<dbReference type="InterPro" id="IPR013784">
    <property type="entry name" value="Carb-bd-like_fold"/>
</dbReference>
<evidence type="ECO:0000256" key="7">
    <source>
        <dbReference type="ARBA" id="ARBA00023136"/>
    </source>
</evidence>
<evidence type="ECO:0000256" key="2">
    <source>
        <dbReference type="ARBA" id="ARBA00022448"/>
    </source>
</evidence>
<feature type="domain" description="TonB-dependent receptor plug" evidence="10">
    <location>
        <begin position="134"/>
        <end position="232"/>
    </location>
</feature>
<dbReference type="KEGG" id="woc:BA177_00245"/>
<dbReference type="Gene3D" id="2.170.130.10">
    <property type="entry name" value="TonB-dependent receptor, plug domain"/>
    <property type="match status" value="1"/>
</dbReference>
<feature type="chain" id="PRO_5008259989" evidence="9">
    <location>
        <begin position="25"/>
        <end position="1011"/>
    </location>
</feature>
<dbReference type="AlphaFoldDB" id="A0A193LBE7"/>
<keyword evidence="12" id="KW-1185">Reference proteome</keyword>
<keyword evidence="11" id="KW-0675">Receptor</keyword>
<dbReference type="InterPro" id="IPR036942">
    <property type="entry name" value="Beta-barrel_TonB_sf"/>
</dbReference>
<dbReference type="InterPro" id="IPR039426">
    <property type="entry name" value="TonB-dep_rcpt-like"/>
</dbReference>
<dbReference type="GO" id="GO:0030246">
    <property type="term" value="F:carbohydrate binding"/>
    <property type="evidence" value="ECO:0007669"/>
    <property type="project" value="InterPro"/>
</dbReference>
<dbReference type="PANTHER" id="PTHR30069">
    <property type="entry name" value="TONB-DEPENDENT OUTER MEMBRANE RECEPTOR"/>
    <property type="match status" value="1"/>
</dbReference>
<evidence type="ECO:0000256" key="9">
    <source>
        <dbReference type="SAM" id="SignalP"/>
    </source>
</evidence>
<dbReference type="Pfam" id="PF07715">
    <property type="entry name" value="Plug"/>
    <property type="match status" value="1"/>
</dbReference>
<reference evidence="11 12" key="1">
    <citation type="submission" date="2016-06" db="EMBL/GenBank/DDBJ databases">
        <title>Complete genome sequence of a deep-branching marine Gamma Proteobacterium Woeseia oceani type strain XK5.</title>
        <authorList>
            <person name="Mu D."/>
            <person name="Du Z."/>
        </authorList>
    </citation>
    <scope>NUCLEOTIDE SEQUENCE [LARGE SCALE GENOMIC DNA]</scope>
    <source>
        <strain evidence="11 12">XK5</strain>
    </source>
</reference>
<sequence>MNIRLLMRTLCVALALFVTVPAYAVGEATGNIVGSLENYSGGNFTVNATHTATGRSRDVSVDSSGDFRFSQLPVGTYIVSVSSDGNVVAESQFNVALNGNTVARFEVSDGSLEEIVVTATALTGDVYSTDSGLVLSETEIDIMPVARTLTGISLLAPGVVLGESKFGLSGGPGFASFGGSSIAENSCYINGLEVTNTSQGLGCGAVPFEFYQQFQVKTGGYSAQYGRSTGGVLNAVTKSGGNEWEFGIGAAIEPKSLYEEGKISRGNGGLGGGQGGVGTGRIFRDTTKDENDLFEYWLTASGPIIEDRLFIYAIVNPRDEQQNFSWQAGSPSAEFNRDTEYRKIDKSGSDNLFWGAKVDWDINDYHRLSAWGYSNRSDGIDTHFAKDPVTNEISSTSNSYFIRKRGGTASSINYTGTFMDDFTVSAMFGTIETEYTTEPDDVVRCPRVTDNRTPAPAVPITGCGPGGQFGDNRDTNDQFRLDLEYSVGDHLVRVGLDKQDRDTFHLSSPIGGGRYTYSTLAPNGTIQGTNGVLYTNTTGAPQEIVNNRLFDNGQSGGKFKSELTAYYIEDEWQLNDNVVLYLGARKDQLTNIGGTGVVFTDFDQEWAPRVGLSWDPTGNGQDKVYSTWGRYYLPVANNTNFRVASGVSDTTTHYTYTGVDPATGAPTGLVPVTGDVNTSTVVNSDGTAPTQAQFQAQEADPFFKEEFILGYEKYLSDENKVSVRYVNRDVGATLDDYCGPLANGTYCTLVNPGFGGTWEDTDGVTRFHPADQIKLPKGRNEYNAVQLQWDHTGERTNFTFTYSWSQSIGNFEGAVKSDIQQPDAGITQDFDFPALMDGSDGYLPNDRRHVFKFFGSYQINDKLTAGWNASLASGRPLNLFGQGYPDDAADIYGAYGDTFYLFTNTCNTAGVVGPCTPANVQADKIYTFNPRGSGGRTPWLTTLDASLTYDFFVGDVDMSANLQIFNILDIQEATSINEHVEQSEGTPNEWYGAAYGWQTPRYVRLSIQARF</sequence>
<dbReference type="Proteomes" id="UP000092695">
    <property type="component" value="Chromosome"/>
</dbReference>
<organism evidence="11 12">
    <name type="scientific">Woeseia oceani</name>
    <dbReference type="NCBI Taxonomy" id="1548547"/>
    <lineage>
        <taxon>Bacteria</taxon>
        <taxon>Pseudomonadati</taxon>
        <taxon>Pseudomonadota</taxon>
        <taxon>Gammaproteobacteria</taxon>
        <taxon>Woeseiales</taxon>
        <taxon>Woeseiaceae</taxon>
        <taxon>Woeseia</taxon>
    </lineage>
</organism>
<keyword evidence="8" id="KW-0998">Cell outer membrane</keyword>
<keyword evidence="3" id="KW-1134">Transmembrane beta strand</keyword>
<dbReference type="InterPro" id="IPR010917">
    <property type="entry name" value="TonB_rcpt_CS"/>
</dbReference>
<gene>
    <name evidence="11" type="ORF">BA177_00245</name>
</gene>
<evidence type="ECO:0000256" key="4">
    <source>
        <dbReference type="ARBA" id="ARBA00022692"/>
    </source>
</evidence>
<name>A0A193LBE7_9GAMM</name>
<keyword evidence="2" id="KW-0813">Transport</keyword>
<evidence type="ECO:0000259" key="10">
    <source>
        <dbReference type="Pfam" id="PF07715"/>
    </source>
</evidence>
<keyword evidence="7" id="KW-0472">Membrane</keyword>
<dbReference type="InterPro" id="IPR037066">
    <property type="entry name" value="Plug_dom_sf"/>
</dbReference>
<evidence type="ECO:0000256" key="3">
    <source>
        <dbReference type="ARBA" id="ARBA00022452"/>
    </source>
</evidence>
<dbReference type="Pfam" id="PF13620">
    <property type="entry name" value="CarboxypepD_reg"/>
    <property type="match status" value="1"/>
</dbReference>
<dbReference type="STRING" id="1548547.BA177_00245"/>
<dbReference type="PANTHER" id="PTHR30069:SF46">
    <property type="entry name" value="OAR PROTEIN"/>
    <property type="match status" value="1"/>
</dbReference>
<accession>A0A193LBE7</accession>
<dbReference type="Gene3D" id="2.60.40.1120">
    <property type="entry name" value="Carboxypeptidase-like, regulatory domain"/>
    <property type="match status" value="1"/>
</dbReference>
<evidence type="ECO:0000256" key="6">
    <source>
        <dbReference type="ARBA" id="ARBA00023077"/>
    </source>
</evidence>
<proteinExistence type="predicted"/>
<keyword evidence="4" id="KW-0812">Transmembrane</keyword>
<dbReference type="InterPro" id="IPR012910">
    <property type="entry name" value="Plug_dom"/>
</dbReference>